<dbReference type="EMBL" id="SMJZ01000067">
    <property type="protein sequence ID" value="TDC05597.1"/>
    <property type="molecule type" value="Genomic_DNA"/>
</dbReference>
<gene>
    <name evidence="2" type="ORF">E1267_19105</name>
</gene>
<dbReference type="Proteomes" id="UP000295157">
    <property type="component" value="Unassembled WGS sequence"/>
</dbReference>
<reference evidence="2 3" key="1">
    <citation type="submission" date="2019-02" db="EMBL/GenBank/DDBJ databases">
        <title>Draft genome sequences of novel Actinobacteria.</title>
        <authorList>
            <person name="Sahin N."/>
            <person name="Ay H."/>
            <person name="Saygin H."/>
        </authorList>
    </citation>
    <scope>NUCLEOTIDE SEQUENCE [LARGE SCALE GENOMIC DNA]</scope>
    <source>
        <strain evidence="2 3">KC201</strain>
    </source>
</reference>
<dbReference type="RefSeq" id="WP_132333929.1">
    <property type="nucleotide sequence ID" value="NZ_SMJZ01000067.1"/>
</dbReference>
<keyword evidence="1" id="KW-0472">Membrane</keyword>
<organism evidence="2 3">
    <name type="scientific">Nonomuraea longispora</name>
    <dbReference type="NCBI Taxonomy" id="1848320"/>
    <lineage>
        <taxon>Bacteria</taxon>
        <taxon>Bacillati</taxon>
        <taxon>Actinomycetota</taxon>
        <taxon>Actinomycetes</taxon>
        <taxon>Streptosporangiales</taxon>
        <taxon>Streptosporangiaceae</taxon>
        <taxon>Nonomuraea</taxon>
    </lineage>
</organism>
<feature type="transmembrane region" description="Helical" evidence="1">
    <location>
        <begin position="70"/>
        <end position="91"/>
    </location>
</feature>
<keyword evidence="1" id="KW-1133">Transmembrane helix</keyword>
<comment type="caution">
    <text evidence="2">The sequence shown here is derived from an EMBL/GenBank/DDBJ whole genome shotgun (WGS) entry which is preliminary data.</text>
</comment>
<evidence type="ECO:0008006" key="4">
    <source>
        <dbReference type="Google" id="ProtNLM"/>
    </source>
</evidence>
<name>A0A4R4NEG2_9ACTN</name>
<feature type="transmembrane region" description="Helical" evidence="1">
    <location>
        <begin position="33"/>
        <end position="50"/>
    </location>
</feature>
<proteinExistence type="predicted"/>
<evidence type="ECO:0000313" key="3">
    <source>
        <dbReference type="Proteomes" id="UP000295157"/>
    </source>
</evidence>
<accession>A0A4R4NEG2</accession>
<protein>
    <recommendedName>
        <fullName evidence="4">Sensor histidine kinase</fullName>
    </recommendedName>
</protein>
<sequence>MPNLPLRLLQWATHVTACGLLLMAVVTVLRDGLVAVAAAGVLLGLVYAAGPVLERRPIPALVWLGLVTGGWAALAVAAPPFVWPVFGLLFAYLRMLPLWAAMFGMTVLTSAATAAAVWHAGELTVPLVLGPAIAAVLVTLLGLACEALHAEAART</sequence>
<feature type="transmembrane region" description="Helical" evidence="1">
    <location>
        <begin position="98"/>
        <end position="121"/>
    </location>
</feature>
<feature type="transmembrane region" description="Helical" evidence="1">
    <location>
        <begin position="127"/>
        <end position="148"/>
    </location>
</feature>
<keyword evidence="3" id="KW-1185">Reference proteome</keyword>
<feature type="transmembrane region" description="Helical" evidence="1">
    <location>
        <begin position="6"/>
        <end position="26"/>
    </location>
</feature>
<keyword evidence="1" id="KW-0812">Transmembrane</keyword>
<evidence type="ECO:0000256" key="1">
    <source>
        <dbReference type="SAM" id="Phobius"/>
    </source>
</evidence>
<dbReference type="AlphaFoldDB" id="A0A4R4NEG2"/>
<evidence type="ECO:0000313" key="2">
    <source>
        <dbReference type="EMBL" id="TDC05597.1"/>
    </source>
</evidence>
<dbReference type="OrthoDB" id="3539600at2"/>